<evidence type="ECO:0000256" key="5">
    <source>
        <dbReference type="ARBA" id="ARBA00022729"/>
    </source>
</evidence>
<dbReference type="PANTHER" id="PTHR48043">
    <property type="entry name" value="EG:EG0003.4 PROTEIN-RELATED"/>
    <property type="match status" value="1"/>
</dbReference>
<dbReference type="Gene3D" id="3.40.50.2000">
    <property type="entry name" value="Glycogen Phosphorylase B"/>
    <property type="match status" value="1"/>
</dbReference>
<dbReference type="InterPro" id="IPR002213">
    <property type="entry name" value="UDP_glucos_trans"/>
</dbReference>
<comment type="similarity">
    <text evidence="1">Belongs to the UDP-glycosyltransferase family.</text>
</comment>
<protein>
    <recommendedName>
        <fullName evidence="2">glucuronosyltransferase</fullName>
        <ecNumber evidence="2">2.4.1.17</ecNumber>
    </recommendedName>
</protein>
<dbReference type="GO" id="GO:0015020">
    <property type="term" value="F:glucuronosyltransferase activity"/>
    <property type="evidence" value="ECO:0007669"/>
    <property type="project" value="UniProtKB-EC"/>
</dbReference>
<proteinExistence type="inferred from homology"/>
<dbReference type="Proteomes" id="UP001328107">
    <property type="component" value="Unassembled WGS sequence"/>
</dbReference>
<keyword evidence="9" id="KW-1185">Reference proteome</keyword>
<dbReference type="PANTHER" id="PTHR48043:SF154">
    <property type="entry name" value="GLUCURONOSYLTRANSFERASE"/>
    <property type="match status" value="1"/>
</dbReference>
<name>A0AAN5CNJ8_9BILA</name>
<organism evidence="8 9">
    <name type="scientific">Pristionchus mayeri</name>
    <dbReference type="NCBI Taxonomy" id="1317129"/>
    <lineage>
        <taxon>Eukaryota</taxon>
        <taxon>Metazoa</taxon>
        <taxon>Ecdysozoa</taxon>
        <taxon>Nematoda</taxon>
        <taxon>Chromadorea</taxon>
        <taxon>Rhabditida</taxon>
        <taxon>Rhabditina</taxon>
        <taxon>Diplogasteromorpha</taxon>
        <taxon>Diplogasteroidea</taxon>
        <taxon>Neodiplogasteridae</taxon>
        <taxon>Pristionchus</taxon>
    </lineage>
</organism>
<evidence type="ECO:0000256" key="2">
    <source>
        <dbReference type="ARBA" id="ARBA00012544"/>
    </source>
</evidence>
<feature type="transmembrane region" description="Helical" evidence="7">
    <location>
        <begin position="495"/>
        <end position="518"/>
    </location>
</feature>
<evidence type="ECO:0000313" key="9">
    <source>
        <dbReference type="Proteomes" id="UP001328107"/>
    </source>
</evidence>
<keyword evidence="3" id="KW-0328">Glycosyltransferase</keyword>
<dbReference type="SUPFAM" id="SSF53756">
    <property type="entry name" value="UDP-Glycosyltransferase/glycogen phosphorylase"/>
    <property type="match status" value="1"/>
</dbReference>
<evidence type="ECO:0000256" key="6">
    <source>
        <dbReference type="ARBA" id="ARBA00047475"/>
    </source>
</evidence>
<dbReference type="Pfam" id="PF00201">
    <property type="entry name" value="UDPGT"/>
    <property type="match status" value="1"/>
</dbReference>
<accession>A0AAN5CNJ8</accession>
<evidence type="ECO:0000256" key="7">
    <source>
        <dbReference type="SAM" id="Phobius"/>
    </source>
</evidence>
<dbReference type="FunFam" id="3.40.50.2000:FF:000021">
    <property type="entry name" value="UDP-glucuronosyltransferase"/>
    <property type="match status" value="1"/>
</dbReference>
<dbReference type="InterPro" id="IPR050271">
    <property type="entry name" value="UDP-glycosyltransferase"/>
</dbReference>
<keyword evidence="7" id="KW-0812">Transmembrane</keyword>
<dbReference type="EMBL" id="BTRK01000004">
    <property type="protein sequence ID" value="GMR47617.1"/>
    <property type="molecule type" value="Genomic_DNA"/>
</dbReference>
<comment type="caution">
    <text evidence="8">The sequence shown here is derived from an EMBL/GenBank/DDBJ whole genome shotgun (WGS) entry which is preliminary data.</text>
</comment>
<evidence type="ECO:0000256" key="1">
    <source>
        <dbReference type="ARBA" id="ARBA00009995"/>
    </source>
</evidence>
<feature type="non-terminal residue" evidence="8">
    <location>
        <position position="1"/>
    </location>
</feature>
<dbReference type="AlphaFoldDB" id="A0AAN5CNJ8"/>
<sequence length="530" mass="60369">LSLTTRRLLVSMLFTFLFFFPFVSSLNILHYSSTVASSHLSYANQLTSFLVDNGHNVDFIQVRANALVKSTPNRARKSVAVEFPDNISPWNTNADHLHGPFEDFSTWNPFKDTVFNKYMSVKDQLCPLVLDSPEVNALLSSSQFDIALVSAFDFCPLGLLHKYGIPVTMYSPCPLFYFQVVHTGSPELPIYENAVIDSRVTVVRTRFIDRLFDWTRSAYSRWQHEKNIDTATALFRSRYGSSFPDARELGRRVSFDFVNTIPLLDEPRPTTPRIKYIGGIGFPQPKALPLEIEKILKSAKKGNVLFSFGTQVPSQHFPPQLIRNFIAAFKRFPEFNFIWKFGGKTALNATNVFNLEWLPQTDLLFDSRVVAFISHMGLNSFVESSMAGVPLICVPLMVDQFHNARQAIRLETGVGLEKTDMGEEKIVEALEKVLRDQRYKRTAESLRGKLRDNPEKSERTLLESIEFAAKYPDLHSHFALSSTHFSWMAAHGYDVVVFLTLSLFTLLFVVVFLSFSLLPKLLKARKMKNE</sequence>
<keyword evidence="7" id="KW-1133">Transmembrane helix</keyword>
<comment type="catalytic activity">
    <reaction evidence="6">
        <text>glucuronate acceptor + UDP-alpha-D-glucuronate = acceptor beta-D-glucuronoside + UDP + H(+)</text>
        <dbReference type="Rhea" id="RHEA:21032"/>
        <dbReference type="ChEBI" id="CHEBI:15378"/>
        <dbReference type="ChEBI" id="CHEBI:58052"/>
        <dbReference type="ChEBI" id="CHEBI:58223"/>
        <dbReference type="ChEBI" id="CHEBI:132367"/>
        <dbReference type="ChEBI" id="CHEBI:132368"/>
        <dbReference type="EC" id="2.4.1.17"/>
    </reaction>
</comment>
<evidence type="ECO:0000313" key="8">
    <source>
        <dbReference type="EMBL" id="GMR47617.1"/>
    </source>
</evidence>
<evidence type="ECO:0000256" key="4">
    <source>
        <dbReference type="ARBA" id="ARBA00022679"/>
    </source>
</evidence>
<dbReference type="EC" id="2.4.1.17" evidence="2"/>
<keyword evidence="4" id="KW-0808">Transferase</keyword>
<keyword evidence="5" id="KW-0732">Signal</keyword>
<keyword evidence="7" id="KW-0472">Membrane</keyword>
<gene>
    <name evidence="8" type="ORF">PMAYCL1PPCAC_17812</name>
</gene>
<reference evidence="9" key="1">
    <citation type="submission" date="2022-10" db="EMBL/GenBank/DDBJ databases">
        <title>Genome assembly of Pristionchus species.</title>
        <authorList>
            <person name="Yoshida K."/>
            <person name="Sommer R.J."/>
        </authorList>
    </citation>
    <scope>NUCLEOTIDE SEQUENCE [LARGE SCALE GENOMIC DNA]</scope>
    <source>
        <strain evidence="9">RS5460</strain>
    </source>
</reference>
<dbReference type="CDD" id="cd03784">
    <property type="entry name" value="GT1_Gtf-like"/>
    <property type="match status" value="1"/>
</dbReference>
<evidence type="ECO:0000256" key="3">
    <source>
        <dbReference type="ARBA" id="ARBA00022676"/>
    </source>
</evidence>